<evidence type="ECO:0000256" key="2">
    <source>
        <dbReference type="SAM" id="Phobius"/>
    </source>
</evidence>
<gene>
    <name evidence="3" type="primary">ycf1</name>
    <name evidence="3" type="ORF">Rsub_pt102</name>
</gene>
<protein>
    <submittedName>
        <fullName evidence="3">Ycf1 protein</fullName>
    </submittedName>
</protein>
<feature type="transmembrane region" description="Helical" evidence="2">
    <location>
        <begin position="116"/>
        <end position="136"/>
    </location>
</feature>
<organism evidence="3">
    <name type="scientific">Raphidocelis subcapitata</name>
    <dbReference type="NCBI Taxonomy" id="307507"/>
    <lineage>
        <taxon>Eukaryota</taxon>
        <taxon>Viridiplantae</taxon>
        <taxon>Chlorophyta</taxon>
        <taxon>core chlorophytes</taxon>
        <taxon>Chlorophyceae</taxon>
        <taxon>CS clade</taxon>
        <taxon>Sphaeropleales</taxon>
        <taxon>Selenastraceae</taxon>
        <taxon>Raphidocelis</taxon>
    </lineage>
</organism>
<name>A0A2Z6FBR7_9CHLO</name>
<feature type="region of interest" description="Disordered" evidence="1">
    <location>
        <begin position="1851"/>
        <end position="1874"/>
    </location>
</feature>
<feature type="transmembrane region" description="Helical" evidence="2">
    <location>
        <begin position="309"/>
        <end position="331"/>
    </location>
</feature>
<keyword evidence="2" id="KW-0812">Transmembrane</keyword>
<geneLocation type="chloroplast" evidence="3"/>
<keyword evidence="3" id="KW-0934">Plastid</keyword>
<keyword evidence="2" id="KW-1133">Transmembrane helix</keyword>
<reference evidence="3" key="1">
    <citation type="journal article" date="2018" name="Sci. Rep.">
        <title>Raphidocelis subcapitata (=Pseudokirchneriella subcapitata) provides an insight into genome evolution and environmental adaptations in the Sphaeropleales.</title>
        <authorList>
            <person name="Suzuki S."/>
            <person name="Yamaguchi H."/>
            <person name="Nakajima N."/>
            <person name="Kawachi M."/>
        </authorList>
    </citation>
    <scope>NUCLEOTIDE SEQUENCE</scope>
    <source>
        <strain evidence="3">NIES-35</strain>
    </source>
</reference>
<proteinExistence type="predicted"/>
<keyword evidence="2" id="KW-0472">Membrane</keyword>
<feature type="transmembrane region" description="Helical" evidence="2">
    <location>
        <begin position="148"/>
        <end position="169"/>
    </location>
</feature>
<keyword evidence="3" id="KW-0150">Chloroplast</keyword>
<accession>A0A2Z6FBR7</accession>
<feature type="compositionally biased region" description="Basic residues" evidence="1">
    <location>
        <begin position="1856"/>
        <end position="1872"/>
    </location>
</feature>
<dbReference type="EMBL" id="AP018038">
    <property type="protein sequence ID" value="BBE24891.1"/>
    <property type="molecule type" value="Genomic_DNA"/>
</dbReference>
<feature type="transmembrane region" description="Helical" evidence="2">
    <location>
        <begin position="216"/>
        <end position="235"/>
    </location>
</feature>
<sequence>MIIVLSLLTSVKDYIEIVHKLVETNTSPSFDIPNYNDFGAFLSYCVLILKESLSGFLTFRWLQNLGSLPVLIPDISTAMLSEISVLDGYFHNAFTFLENRVSYGDQNLIFYTLEKFTIGLINSFFLCLPTSTAHIITLRRFVMQGLEAGYLSGLGTLAGNIVWIGSIVFGLRFIVIPWLSFDVFRYGLGFLLLINYMWDSYNERGTVLEDVSKRKIFLLNFLLALTEQATIYPFLSNLSVGSDATFLESFPTGSLFEYSLVHFAYLGGLVLGSLSLLQFTCWFWENPAFNIYMWTVSSLKLTTTFSQKFVNIFFLYLTMFFAVSNLSYFGLDYTLSNPLGFVYEDRLVDQKGILEISFLNTKASDRNTRRNRGRHGRRERWKRRVRRYRTFDVSLYDQGVYDLFTIEDLNYGFDRFWLRRKIRNHRVRFRFFPGPWMRSFKKQLARPRLESFMGPRVEFFRILFEQAYHPEFHEFKKPISSDIKEKNSTSTILNSLKTPNLISFYSERQQKYQTENLLKEHSALRKFVRKALIRTNVAQVLAESSSNNLISETAIKPIYSRRWKEVFSKISHETSPSAFQQNHFSIKLLNQFSEKNLGNSKFKISNFQNYFDNKLGGSTQSMRSIKNSAELLLSKKDRQILRYKTFLNQKNSEVKGSKEKTYKTLTLLHPLKYYLQKEKAFQKKLNFYGATLFRKFGIENNAPYYRVMMKKFFYYYKPTLRWERTLRTATMRKARRKGPRIPRKLNTTKKMQMLAIQDASTFNTVNLQNQEIGLDKNKKTEIQRPTHFYSLVGKRATRYRYQIYKDVLQHWYYSPFNRLLLKLDVDSFIRRQPQSHFITKKEENLLHLKRFLLADYYNTLRWYGYMEHYDVMKEKIGKTKSFASGAYNQQFFGTFKKIRHLFAITPSLTEGNVLKFDQPLFNEYPTNEKKTNQDFSLYNAANIHEELLADEEIYAKAKSIDDLPQDLSNQSLTILKEYLTRVTPIRKEYIEKLLKDENYSELMNFLIKGQKIRGTRPITNEISLFDQEKNYLLSTNQQENRKEAIKIFFEQKLKKVNETTNTNSLWLALMKKSQNMLYDQEALKRYVSSRVDKLEKQKRRQEKMFKTRLETMRRWVSLPDSDLIKNNESNLQTTELSGLTTSLQKAIKEGIYYHLFSSQSGPTKYTMEKSNLRNNRPNILTNVPQLDKKIDKVSVSKNISLKLKQHLNDRLKMRTLRTFESEQRLKTSFALFQKNASKEILQNVQPNLLNKIFMRTLFPFKQVSITINQSVRSLLDLEIVNRTVQPINQITRFFIQNKQKTLNDWKQKETVFSARKKIRRKIYRVLDQKKQLQKRLTTTELENLNELNLPRTSRQKNDSLNWNSIFPQQKNWTVYENSILQTKNDIYEGKNSKSDLSTKRLSTIFEKTFKRKRTRSRRYRRFKGRGPIKKHTLAEKLKRQFKLLKRYGEKQEGQNKKMEVFQMITKKVYNPSNTFEIRTVKQRRTRQSKHRYWKKHKRQKYLQLKRKQRKRRRYSLSKLRVLNKQYKRIRSQLNLKDWWWKHFLPNFIATNEAFWETEKTEKIKDELSNLSITEILKRDKSLNEELGGVLQVGNQDYKPLIFPETLRLRKTLINEGRVRVDKFSKPLSTLGSEPKETDFSNFNSLFVPNDKSKSTNNSQNEQNVFNDITKNLFDPSKSIVIKKVTETKDSKKLVSINPIPFYAGWDENLRQFIVTNRLLSRKDAGYSMNLSNLHSPKLFSELSNETSISNQIIFTKAPLLGMNAATTLYWQIPFTTYDPDQFFALGMDGFSPLGWRFFNFKHSKQTTKPICINNVYSTTKNLHDKQSLFSYNLQLKMLDLTLKDSFIKSNQTSKNQTRKIQKRQKRVKKHPRPPVWFPSGPLSNQILPVHYIYVFYKRTRLPRDRYIGRRFRRSDDVKASFLKTNFTRILDFTLRKRVKPIRKYHRKVFAKKNEEKNLIVRRRPFKNLFTEAITFRPIGKTRLATDTTMLNASLLKTNTRQKTLKTKQNSENLRIRQLRRRIQRQVLRPIWRYKPRPGGIVWPGDYLRYELIKAPILNDLSNQSRPYNSNVSLRKKKRRNIQEWQVQPKKYLLEKHNLKVFRKRLQNSENLMNTSQKIKELKLTY</sequence>
<evidence type="ECO:0000313" key="3">
    <source>
        <dbReference type="EMBL" id="BBE24891.1"/>
    </source>
</evidence>
<feature type="transmembrane region" description="Helical" evidence="2">
    <location>
        <begin position="175"/>
        <end position="196"/>
    </location>
</feature>
<feature type="transmembrane region" description="Helical" evidence="2">
    <location>
        <begin position="263"/>
        <end position="284"/>
    </location>
</feature>
<evidence type="ECO:0000256" key="1">
    <source>
        <dbReference type="SAM" id="MobiDB-lite"/>
    </source>
</evidence>